<dbReference type="FunCoup" id="A0A3B3HG63">
    <property type="interactions" value="82"/>
</dbReference>
<evidence type="ECO:0000256" key="5">
    <source>
        <dbReference type="ARBA" id="ARBA00023273"/>
    </source>
</evidence>
<feature type="compositionally biased region" description="Basic and acidic residues" evidence="6">
    <location>
        <begin position="300"/>
        <end position="315"/>
    </location>
</feature>
<evidence type="ECO:0000313" key="9">
    <source>
        <dbReference type="Proteomes" id="UP000001038"/>
    </source>
</evidence>
<dbReference type="InterPro" id="IPR027012">
    <property type="entry name" value="Enkurin_dom"/>
</dbReference>
<feature type="region of interest" description="Disordered" evidence="6">
    <location>
        <begin position="116"/>
        <end position="142"/>
    </location>
</feature>
<gene>
    <name evidence="8" type="primary">ENKUR</name>
    <name evidence="8" type="synonym">enkur</name>
</gene>
<accession>A0A3B3HG63</accession>
<feature type="domain" description="Enkurin" evidence="7">
    <location>
        <begin position="177"/>
        <end position="223"/>
    </location>
</feature>
<dbReference type="Proteomes" id="UP000001038">
    <property type="component" value="Chromosome 20"/>
</dbReference>
<dbReference type="Pfam" id="PF13864">
    <property type="entry name" value="Enkurin"/>
    <property type="match status" value="1"/>
</dbReference>
<keyword evidence="9" id="KW-1185">Reference proteome</keyword>
<name>A0A3B3HG63_ORYLA</name>
<evidence type="ECO:0000256" key="4">
    <source>
        <dbReference type="ARBA" id="ARBA00023212"/>
    </source>
</evidence>
<dbReference type="PANTHER" id="PTHR21490:SF0">
    <property type="entry name" value="ENKURIN"/>
    <property type="match status" value="1"/>
</dbReference>
<dbReference type="Bgee" id="ENSORLG00000013051">
    <property type="expression patterns" value="Expressed in testis and 7 other cell types or tissues"/>
</dbReference>
<comment type="subcellular location">
    <subcellularLocation>
        <location evidence="1">Cell projection</location>
        <location evidence="1">Cilium</location>
    </subcellularLocation>
    <subcellularLocation>
        <location evidence="2">Cytoplasm</location>
        <location evidence="2">Cytoskeleton</location>
    </subcellularLocation>
</comment>
<evidence type="ECO:0000256" key="2">
    <source>
        <dbReference type="ARBA" id="ARBA00004245"/>
    </source>
</evidence>
<dbReference type="Ensembl" id="ENSORLT00000027585.1">
    <property type="protein sequence ID" value="ENSORLP00000030268.1"/>
    <property type="gene ID" value="ENSORLG00000013051.2"/>
</dbReference>
<keyword evidence="3" id="KW-0963">Cytoplasm</keyword>
<dbReference type="InterPro" id="IPR052102">
    <property type="entry name" value="Enkurin_domain-protein"/>
</dbReference>
<reference evidence="8 9" key="1">
    <citation type="journal article" date="2007" name="Nature">
        <title>The medaka draft genome and insights into vertebrate genome evolution.</title>
        <authorList>
            <person name="Kasahara M."/>
            <person name="Naruse K."/>
            <person name="Sasaki S."/>
            <person name="Nakatani Y."/>
            <person name="Qu W."/>
            <person name="Ahsan B."/>
            <person name="Yamada T."/>
            <person name="Nagayasu Y."/>
            <person name="Doi K."/>
            <person name="Kasai Y."/>
            <person name="Jindo T."/>
            <person name="Kobayashi D."/>
            <person name="Shimada A."/>
            <person name="Toyoda A."/>
            <person name="Kuroki Y."/>
            <person name="Fujiyama A."/>
            <person name="Sasaki T."/>
            <person name="Shimizu A."/>
            <person name="Asakawa S."/>
            <person name="Shimizu N."/>
            <person name="Hashimoto S."/>
            <person name="Yang J."/>
            <person name="Lee Y."/>
            <person name="Matsushima K."/>
            <person name="Sugano S."/>
            <person name="Sakaizumi M."/>
            <person name="Narita T."/>
            <person name="Ohishi K."/>
            <person name="Haga S."/>
            <person name="Ohta F."/>
            <person name="Nomoto H."/>
            <person name="Nogata K."/>
            <person name="Morishita T."/>
            <person name="Endo T."/>
            <person name="Shin-I T."/>
            <person name="Takeda H."/>
            <person name="Morishita S."/>
            <person name="Kohara Y."/>
        </authorList>
    </citation>
    <scope>NUCLEOTIDE SEQUENCE [LARGE SCALE GENOMIC DNA]</scope>
    <source>
        <strain evidence="8 9">Hd-rR</strain>
    </source>
</reference>
<dbReference type="GO" id="GO:0005879">
    <property type="term" value="C:axonemal microtubule"/>
    <property type="evidence" value="ECO:0000318"/>
    <property type="project" value="GO_Central"/>
</dbReference>
<evidence type="ECO:0000256" key="1">
    <source>
        <dbReference type="ARBA" id="ARBA00004138"/>
    </source>
</evidence>
<dbReference type="GO" id="GO:0005516">
    <property type="term" value="F:calmodulin binding"/>
    <property type="evidence" value="ECO:0000318"/>
    <property type="project" value="GO_Central"/>
</dbReference>
<feature type="region of interest" description="Disordered" evidence="6">
    <location>
        <begin position="286"/>
        <end position="326"/>
    </location>
</feature>
<dbReference type="GO" id="GO:0001669">
    <property type="term" value="C:acrosomal vesicle"/>
    <property type="evidence" value="ECO:0000318"/>
    <property type="project" value="GO_Central"/>
</dbReference>
<sequence length="348" mass="38449">MFGSMDPPENVYALIPKEEQQIQKPPRYVSSFHPAVVSENKLIKDVMRTMGPAKVELPSPDKYLKKHCKELQLPEREFLPSNPASMLRICGPKFCHLSESHGSKGVSRACALTQRRPPVPARTDRPPMGQTKGGFIKPAVTAPLKPTPVSVDSHKGHKQLLETSGLVPKYVTKKDYGEVPAYLQRRSEAQWRSQEEHARVEKEQEEQEAMQQLTEEERQAALQVGLMTCDAGGGVVQKLLTFRGKAEQIRLPFLNSTAFILRVCLVACCGFPPCFPSAASEEEVGRSARGVPAPPSHHRDHVEESLQEKSGRCHESAGQGHLPLGEVPHHLHHQELVCMSSTASSGNS</sequence>
<evidence type="ECO:0000313" key="8">
    <source>
        <dbReference type="Ensembl" id="ENSORLP00000030268.1"/>
    </source>
</evidence>
<dbReference type="PANTHER" id="PTHR21490">
    <property type="entry name" value="ENKURIN-RELATED"/>
    <property type="match status" value="1"/>
</dbReference>
<dbReference type="STRING" id="8090.ENSORLP00000030268"/>
<proteinExistence type="predicted"/>
<dbReference type="GeneTree" id="ENSGT00940000153866"/>
<keyword evidence="5" id="KW-0966">Cell projection</keyword>
<reference evidence="8" key="2">
    <citation type="submission" date="2025-08" db="UniProtKB">
        <authorList>
            <consortium name="Ensembl"/>
        </authorList>
    </citation>
    <scope>IDENTIFICATION</scope>
    <source>
        <strain evidence="8">Hd-rR</strain>
    </source>
</reference>
<evidence type="ECO:0000256" key="3">
    <source>
        <dbReference type="ARBA" id="ARBA00022490"/>
    </source>
</evidence>
<evidence type="ECO:0000256" key="6">
    <source>
        <dbReference type="SAM" id="MobiDB-lite"/>
    </source>
</evidence>
<protein>
    <submittedName>
        <fullName evidence="8">Enkurin, TRPC channel interacting protein</fullName>
    </submittedName>
</protein>
<keyword evidence="4" id="KW-0206">Cytoskeleton</keyword>
<evidence type="ECO:0000259" key="7">
    <source>
        <dbReference type="Pfam" id="PF13864"/>
    </source>
</evidence>
<organism evidence="8 9">
    <name type="scientific">Oryzias latipes</name>
    <name type="common">Japanese rice fish</name>
    <name type="synonym">Japanese killifish</name>
    <dbReference type="NCBI Taxonomy" id="8090"/>
    <lineage>
        <taxon>Eukaryota</taxon>
        <taxon>Metazoa</taxon>
        <taxon>Chordata</taxon>
        <taxon>Craniata</taxon>
        <taxon>Vertebrata</taxon>
        <taxon>Euteleostomi</taxon>
        <taxon>Actinopterygii</taxon>
        <taxon>Neopterygii</taxon>
        <taxon>Teleostei</taxon>
        <taxon>Neoteleostei</taxon>
        <taxon>Acanthomorphata</taxon>
        <taxon>Ovalentaria</taxon>
        <taxon>Atherinomorphae</taxon>
        <taxon>Beloniformes</taxon>
        <taxon>Adrianichthyidae</taxon>
        <taxon>Oryziinae</taxon>
        <taxon>Oryzias</taxon>
    </lineage>
</organism>
<dbReference type="InParanoid" id="A0A3B3HG63"/>
<dbReference type="AlphaFoldDB" id="A0A3B3HG63"/>
<reference evidence="8" key="3">
    <citation type="submission" date="2025-09" db="UniProtKB">
        <authorList>
            <consortium name="Ensembl"/>
        </authorList>
    </citation>
    <scope>IDENTIFICATION</scope>
    <source>
        <strain evidence="8">Hd-rR</strain>
    </source>
</reference>